<dbReference type="AlphaFoldDB" id="A0A9D1JTS9"/>
<evidence type="ECO:0000313" key="2">
    <source>
        <dbReference type="EMBL" id="HIS65740.1"/>
    </source>
</evidence>
<sequence length="83" mass="9351">MYQCPCCGNNTFSVPPDCAIAFICPVCFWENDVFLNSPDEASDENGGMTLLEARENYLKFGAVQEHLVQFTRPPTPKERKNGF</sequence>
<reference evidence="2" key="1">
    <citation type="submission" date="2020-10" db="EMBL/GenBank/DDBJ databases">
        <authorList>
            <person name="Gilroy R."/>
        </authorList>
    </citation>
    <scope>NUCLEOTIDE SEQUENCE</scope>
    <source>
        <strain evidence="2">ChiBcec16-1751</strain>
    </source>
</reference>
<reference evidence="2" key="2">
    <citation type="journal article" date="2021" name="PeerJ">
        <title>Extensive microbial diversity within the chicken gut microbiome revealed by metagenomics and culture.</title>
        <authorList>
            <person name="Gilroy R."/>
            <person name="Ravi A."/>
            <person name="Getino M."/>
            <person name="Pursley I."/>
            <person name="Horton D.L."/>
            <person name="Alikhan N.F."/>
            <person name="Baker D."/>
            <person name="Gharbi K."/>
            <person name="Hall N."/>
            <person name="Watson M."/>
            <person name="Adriaenssens E.M."/>
            <person name="Foster-Nyarko E."/>
            <person name="Jarju S."/>
            <person name="Secka A."/>
            <person name="Antonio M."/>
            <person name="Oren A."/>
            <person name="Chaudhuri R.R."/>
            <person name="La Ragione R."/>
            <person name="Hildebrand F."/>
            <person name="Pallen M.J."/>
        </authorList>
    </citation>
    <scope>NUCLEOTIDE SEQUENCE</scope>
    <source>
        <strain evidence="2">ChiBcec16-1751</strain>
    </source>
</reference>
<dbReference type="Pfam" id="PF14206">
    <property type="entry name" value="Cys_rich_CPCC"/>
    <property type="match status" value="1"/>
</dbReference>
<evidence type="ECO:0000313" key="3">
    <source>
        <dbReference type="Proteomes" id="UP000886741"/>
    </source>
</evidence>
<accession>A0A9D1JTS9</accession>
<dbReference type="Proteomes" id="UP000886741">
    <property type="component" value="Unassembled WGS sequence"/>
</dbReference>
<feature type="domain" description="Cysteine-rich CPCC" evidence="1">
    <location>
        <begin position="2"/>
        <end position="78"/>
    </location>
</feature>
<organism evidence="2 3">
    <name type="scientific">Candidatus Avoscillospira avistercoris</name>
    <dbReference type="NCBI Taxonomy" id="2840707"/>
    <lineage>
        <taxon>Bacteria</taxon>
        <taxon>Bacillati</taxon>
        <taxon>Bacillota</taxon>
        <taxon>Clostridia</taxon>
        <taxon>Eubacteriales</taxon>
        <taxon>Oscillospiraceae</taxon>
        <taxon>Oscillospiraceae incertae sedis</taxon>
        <taxon>Candidatus Avoscillospira</taxon>
    </lineage>
</organism>
<evidence type="ECO:0000259" key="1">
    <source>
        <dbReference type="Pfam" id="PF14206"/>
    </source>
</evidence>
<protein>
    <recommendedName>
        <fullName evidence="1">Cysteine-rich CPCC domain-containing protein</fullName>
    </recommendedName>
</protein>
<gene>
    <name evidence="2" type="ORF">IAA83_10305</name>
</gene>
<dbReference type="EMBL" id="DVJJ01000157">
    <property type="protein sequence ID" value="HIS65740.1"/>
    <property type="molecule type" value="Genomic_DNA"/>
</dbReference>
<dbReference type="InterPro" id="IPR025983">
    <property type="entry name" value="Cys_rich_CPCC"/>
</dbReference>
<name>A0A9D1JTS9_9FIRM</name>
<comment type="caution">
    <text evidence="2">The sequence shown here is derived from an EMBL/GenBank/DDBJ whole genome shotgun (WGS) entry which is preliminary data.</text>
</comment>
<proteinExistence type="predicted"/>